<evidence type="ECO:0000256" key="3">
    <source>
        <dbReference type="ARBA" id="ARBA00022679"/>
    </source>
</evidence>
<gene>
    <name evidence="7" type="ORF">ATJ97_0348</name>
</gene>
<evidence type="ECO:0000313" key="7">
    <source>
        <dbReference type="EMBL" id="PFG37884.1"/>
    </source>
</evidence>
<dbReference type="CDD" id="cd00685">
    <property type="entry name" value="Trans_IPPS_HT"/>
    <property type="match status" value="1"/>
</dbReference>
<dbReference type="InterPro" id="IPR033749">
    <property type="entry name" value="Polyprenyl_synt_CS"/>
</dbReference>
<comment type="caution">
    <text evidence="7">The sequence shown here is derived from an EMBL/GenBank/DDBJ whole genome shotgun (WGS) entry which is preliminary data.</text>
</comment>
<evidence type="ECO:0000256" key="6">
    <source>
        <dbReference type="RuleBase" id="RU004466"/>
    </source>
</evidence>
<protein>
    <submittedName>
        <fullName evidence="7">Geranylgeranyl diphosphate synthase type I</fullName>
    </submittedName>
</protein>
<reference evidence="7 8" key="1">
    <citation type="submission" date="2017-10" db="EMBL/GenBank/DDBJ databases">
        <title>Sequencing the genomes of 1000 actinobacteria strains.</title>
        <authorList>
            <person name="Klenk H.-P."/>
        </authorList>
    </citation>
    <scope>NUCLEOTIDE SEQUENCE [LARGE SCALE GENOMIC DNA]</scope>
    <source>
        <strain evidence="7 8">DSM 21838</strain>
    </source>
</reference>
<evidence type="ECO:0000256" key="2">
    <source>
        <dbReference type="ARBA" id="ARBA00006706"/>
    </source>
</evidence>
<name>A0A2A9EG26_9MICO</name>
<dbReference type="PANTHER" id="PTHR12001">
    <property type="entry name" value="GERANYLGERANYL PYROPHOSPHATE SYNTHASE"/>
    <property type="match status" value="1"/>
</dbReference>
<evidence type="ECO:0000256" key="5">
    <source>
        <dbReference type="ARBA" id="ARBA00022842"/>
    </source>
</evidence>
<dbReference type="RefSeq" id="WP_098482259.1">
    <property type="nucleotide sequence ID" value="NZ_PDJI01000004.1"/>
</dbReference>
<dbReference type="Gene3D" id="1.10.600.10">
    <property type="entry name" value="Farnesyl Diphosphate Synthase"/>
    <property type="match status" value="1"/>
</dbReference>
<dbReference type="AlphaFoldDB" id="A0A2A9EG26"/>
<dbReference type="InterPro" id="IPR008949">
    <property type="entry name" value="Isoprenoid_synthase_dom_sf"/>
</dbReference>
<dbReference type="GO" id="GO:0008299">
    <property type="term" value="P:isoprenoid biosynthetic process"/>
    <property type="evidence" value="ECO:0007669"/>
    <property type="project" value="InterPro"/>
</dbReference>
<dbReference type="SUPFAM" id="SSF48576">
    <property type="entry name" value="Terpenoid synthases"/>
    <property type="match status" value="1"/>
</dbReference>
<keyword evidence="4" id="KW-0479">Metal-binding</keyword>
<sequence length="360" mass="37633">MQSVLTDLRDAVSTRVLAALDERTTPFADVGAPLGEFLAPARSLLGGGKRLRALLCGAGWTCASSAPLEGPVVLAGSALELFQGAALVHDDVMDDSLTRRGMPAAHRRFAGEHAERGWLGSADAYGQAGAIVLGDLLLSLSSMEMDAAQAAAGPAAGPRARRIYDAMTAEVALGQYLDIRSQAQPWEDDGEASLARALQVVRHKSARYSVEHPLVTGAALAGADDDLLAALSAVGLPLGEAFQLRDDELGVFGDPSTTGKPAGDDLREGKRTVLLAMTLQRADGADRAFVQERVGAPDLGDDEVARLQDVMRATGAVEAHERLIAERHAAGLAALEAASLPPRADALLRELADALTRRTA</sequence>
<dbReference type="Proteomes" id="UP000222106">
    <property type="component" value="Unassembled WGS sequence"/>
</dbReference>
<keyword evidence="8" id="KW-1185">Reference proteome</keyword>
<dbReference type="SFLD" id="SFLDS00005">
    <property type="entry name" value="Isoprenoid_Synthase_Type_I"/>
    <property type="match status" value="1"/>
</dbReference>
<evidence type="ECO:0000313" key="8">
    <source>
        <dbReference type="Proteomes" id="UP000222106"/>
    </source>
</evidence>
<evidence type="ECO:0000256" key="1">
    <source>
        <dbReference type="ARBA" id="ARBA00001946"/>
    </source>
</evidence>
<organism evidence="7 8">
    <name type="scientific">Georgenia soli</name>
    <dbReference type="NCBI Taxonomy" id="638953"/>
    <lineage>
        <taxon>Bacteria</taxon>
        <taxon>Bacillati</taxon>
        <taxon>Actinomycetota</taxon>
        <taxon>Actinomycetes</taxon>
        <taxon>Micrococcales</taxon>
        <taxon>Bogoriellaceae</taxon>
        <taxon>Georgenia</taxon>
    </lineage>
</organism>
<dbReference type="PROSITE" id="PS00723">
    <property type="entry name" value="POLYPRENYL_SYNTHASE_1"/>
    <property type="match status" value="1"/>
</dbReference>
<comment type="similarity">
    <text evidence="2 6">Belongs to the FPP/GGPP synthase family.</text>
</comment>
<dbReference type="OrthoDB" id="4497239at2"/>
<keyword evidence="5" id="KW-0460">Magnesium</keyword>
<comment type="cofactor">
    <cofactor evidence="1">
        <name>Mg(2+)</name>
        <dbReference type="ChEBI" id="CHEBI:18420"/>
    </cofactor>
</comment>
<evidence type="ECO:0000256" key="4">
    <source>
        <dbReference type="ARBA" id="ARBA00022723"/>
    </source>
</evidence>
<keyword evidence="3 6" id="KW-0808">Transferase</keyword>
<dbReference type="GO" id="GO:0004659">
    <property type="term" value="F:prenyltransferase activity"/>
    <property type="evidence" value="ECO:0007669"/>
    <property type="project" value="InterPro"/>
</dbReference>
<dbReference type="EMBL" id="PDJI01000004">
    <property type="protein sequence ID" value="PFG37884.1"/>
    <property type="molecule type" value="Genomic_DNA"/>
</dbReference>
<dbReference type="PANTHER" id="PTHR12001:SF85">
    <property type="entry name" value="SHORT CHAIN ISOPRENYL DIPHOSPHATE SYNTHASE"/>
    <property type="match status" value="1"/>
</dbReference>
<proteinExistence type="inferred from homology"/>
<dbReference type="GO" id="GO:0046872">
    <property type="term" value="F:metal ion binding"/>
    <property type="evidence" value="ECO:0007669"/>
    <property type="project" value="UniProtKB-KW"/>
</dbReference>
<dbReference type="Pfam" id="PF00348">
    <property type="entry name" value="polyprenyl_synt"/>
    <property type="match status" value="1"/>
</dbReference>
<dbReference type="InterPro" id="IPR000092">
    <property type="entry name" value="Polyprenyl_synt"/>
</dbReference>
<accession>A0A2A9EG26</accession>